<comment type="caution">
    <text evidence="1">The sequence shown here is derived from an EMBL/GenBank/DDBJ whole genome shotgun (WGS) entry which is preliminary data.</text>
</comment>
<protein>
    <submittedName>
        <fullName evidence="1">Uncharacterized protein</fullName>
    </submittedName>
</protein>
<dbReference type="RefSeq" id="WP_010863326.1">
    <property type="nucleotide sequence ID" value="NZ_KB944508.1"/>
</dbReference>
<dbReference type="AlphaFoldDB" id="R8AR61"/>
<dbReference type="HOGENOM" id="CLU_1945371_0_0_6"/>
<evidence type="ECO:0000313" key="2">
    <source>
        <dbReference type="Proteomes" id="UP000014012"/>
    </source>
</evidence>
<dbReference type="Proteomes" id="UP000014012">
    <property type="component" value="Unassembled WGS sequence"/>
</dbReference>
<dbReference type="Gene3D" id="2.40.10.180">
    <property type="entry name" value="Phage tail proteins"/>
    <property type="match status" value="1"/>
</dbReference>
<proteinExistence type="predicted"/>
<dbReference type="EMBL" id="AQQO01000049">
    <property type="protein sequence ID" value="EON88809.1"/>
    <property type="molecule type" value="Genomic_DNA"/>
</dbReference>
<name>R8AR61_PLESH</name>
<gene>
    <name evidence="1" type="ORF">PLESHI_08519</name>
</gene>
<dbReference type="OrthoDB" id="9805698at2"/>
<dbReference type="InterPro" id="IPR053734">
    <property type="entry name" value="Phage_Head-Tail_Connect_sf"/>
</dbReference>
<sequence length="130" mass="13834">MASLDVLFDSALQRADEAIMEHMAADFILRPRDGQPLSVRAIYDTQLSAGKGSPSSSAPRPFAATCEHGSLTVLGQRLDRALMVGAELDTPQGPRVVADVLYPDQSSTLLVLGLVGAQRLPSGNGVRFTR</sequence>
<accession>R8AR61</accession>
<keyword evidence="2" id="KW-1185">Reference proteome</keyword>
<evidence type="ECO:0000313" key="1">
    <source>
        <dbReference type="EMBL" id="EON88809.1"/>
    </source>
</evidence>
<organism evidence="1 2">
    <name type="scientific">Plesiomonas shigelloides 302-73</name>
    <dbReference type="NCBI Taxonomy" id="1315976"/>
    <lineage>
        <taxon>Bacteria</taxon>
        <taxon>Pseudomonadati</taxon>
        <taxon>Pseudomonadota</taxon>
        <taxon>Gammaproteobacteria</taxon>
        <taxon>Enterobacterales</taxon>
        <taxon>Enterobacteriaceae</taxon>
        <taxon>Plesiomonas</taxon>
    </lineage>
</organism>
<reference evidence="1 2" key="1">
    <citation type="journal article" date="2013" name="Genome Announc.">
        <title>Genome Sequence of Plesiomonas shigelloides Strain 302-73 (Serotype O1).</title>
        <authorList>
            <person name="Pique N."/>
            <person name="Aquilini E."/>
            <person name="Alioto T."/>
            <person name="Minana-Galbis D."/>
            <person name="Tomas J.M."/>
        </authorList>
    </citation>
    <scope>NUCLEOTIDE SEQUENCE [LARGE SCALE GENOMIC DNA]</scope>
    <source>
        <strain evidence="1 2">302-73</strain>
    </source>
</reference>